<dbReference type="InterPro" id="IPR034660">
    <property type="entry name" value="DinB/YfiT-like"/>
</dbReference>
<comment type="caution">
    <text evidence="3">The sequence shown here is derived from an EMBL/GenBank/DDBJ whole genome shotgun (WGS) entry which is preliminary data.</text>
</comment>
<dbReference type="Gene3D" id="1.20.120.450">
    <property type="entry name" value="dinb family like domain"/>
    <property type="match status" value="1"/>
</dbReference>
<dbReference type="Proteomes" id="UP000011991">
    <property type="component" value="Unassembled WGS sequence"/>
</dbReference>
<feature type="signal peptide" evidence="1">
    <location>
        <begin position="1"/>
        <end position="21"/>
    </location>
</feature>
<dbReference type="SUPFAM" id="SSF109854">
    <property type="entry name" value="DinB/YfiT-like putative metalloenzymes"/>
    <property type="match status" value="1"/>
</dbReference>
<proteinExistence type="predicted"/>
<accession>M5S1I0</accession>
<dbReference type="Pfam" id="PF12867">
    <property type="entry name" value="DinB_2"/>
    <property type="match status" value="1"/>
</dbReference>
<dbReference type="EMBL" id="ANOG01000235">
    <property type="protein sequence ID" value="EMI21517.1"/>
    <property type="molecule type" value="Genomic_DNA"/>
</dbReference>
<sequence length="390" mass="43383">MMPRYLICVVLILLTCRSVEATQGDPIAVRKWPGGVVSLETHWGLRLAIKTTDDAVDDTPAAAADQTISTSGSYDHVLSRTPNAPSPSWLPVADAKTLADAKITDPNQIRVRSTDNGVIMIAVDGIVVVVVDSDAADTNTDADDQVDVLVVATASGTTPTQASVEKWSRQWRPRFVIPFGFDPSTEVVRTLLDAGLAKNQIVRRSHNTFAVSHTDQQVSQPQVVMLSDTPWTMPKELASEFAKMEQASSESQKVFAKLSVQQMNFKPENGTHTPRWNAEHMMGRQLLFFSQIYHAIDPTIPTLDLNPKQMPPDYEFAHPDWDGAEEARQMQRVSDFTRRFAYLLDGMELDAKAPGSRWPTLRALLKQMQRHYGEHTSNTEAKFELPGFPQ</sequence>
<dbReference type="InterPro" id="IPR024775">
    <property type="entry name" value="DinB-like"/>
</dbReference>
<organism evidence="3 4">
    <name type="scientific">Rhodopirellula maiorica SM1</name>
    <dbReference type="NCBI Taxonomy" id="1265738"/>
    <lineage>
        <taxon>Bacteria</taxon>
        <taxon>Pseudomonadati</taxon>
        <taxon>Planctomycetota</taxon>
        <taxon>Planctomycetia</taxon>
        <taxon>Pirellulales</taxon>
        <taxon>Pirellulaceae</taxon>
        <taxon>Novipirellula</taxon>
    </lineage>
</organism>
<evidence type="ECO:0000259" key="2">
    <source>
        <dbReference type="Pfam" id="PF12867"/>
    </source>
</evidence>
<dbReference type="PATRIC" id="fig|1265738.3.peg.1532"/>
<name>M5S1I0_9BACT</name>
<evidence type="ECO:0000256" key="1">
    <source>
        <dbReference type="SAM" id="SignalP"/>
    </source>
</evidence>
<dbReference type="RefSeq" id="WP_008693505.1">
    <property type="nucleotide sequence ID" value="NZ_ANOG01000235.1"/>
</dbReference>
<protein>
    <submittedName>
        <fullName evidence="3">Putative secreted protein</fullName>
    </submittedName>
</protein>
<evidence type="ECO:0000313" key="4">
    <source>
        <dbReference type="Proteomes" id="UP000011991"/>
    </source>
</evidence>
<gene>
    <name evidence="3" type="ORF">RMSM_01544</name>
</gene>
<dbReference type="AlphaFoldDB" id="M5S1I0"/>
<feature type="chain" id="PRO_5004071268" evidence="1">
    <location>
        <begin position="22"/>
        <end position="390"/>
    </location>
</feature>
<feature type="domain" description="DinB-like" evidence="2">
    <location>
        <begin position="245"/>
        <end position="376"/>
    </location>
</feature>
<keyword evidence="4" id="KW-1185">Reference proteome</keyword>
<evidence type="ECO:0000313" key="3">
    <source>
        <dbReference type="EMBL" id="EMI21517.1"/>
    </source>
</evidence>
<reference evidence="3 4" key="1">
    <citation type="journal article" date="2013" name="Mar. Genomics">
        <title>Expression of sulfatases in Rhodopirellula baltica and the diversity of sulfatases in the genus Rhodopirellula.</title>
        <authorList>
            <person name="Wegner C.E."/>
            <person name="Richter-Heitmann T."/>
            <person name="Klindworth A."/>
            <person name="Klockow C."/>
            <person name="Richter M."/>
            <person name="Achstetter T."/>
            <person name="Glockner F.O."/>
            <person name="Harder J."/>
        </authorList>
    </citation>
    <scope>NUCLEOTIDE SEQUENCE [LARGE SCALE GENOMIC DNA]</scope>
    <source>
        <strain evidence="3 4">SM1</strain>
    </source>
</reference>
<keyword evidence="1" id="KW-0732">Signal</keyword>